<organism evidence="2 3">
    <name type="scientific">Diaphorina citri</name>
    <name type="common">Asian citrus psyllid</name>
    <dbReference type="NCBI Taxonomy" id="121845"/>
    <lineage>
        <taxon>Eukaryota</taxon>
        <taxon>Metazoa</taxon>
        <taxon>Ecdysozoa</taxon>
        <taxon>Arthropoda</taxon>
        <taxon>Hexapoda</taxon>
        <taxon>Insecta</taxon>
        <taxon>Pterygota</taxon>
        <taxon>Neoptera</taxon>
        <taxon>Paraneoptera</taxon>
        <taxon>Hemiptera</taxon>
        <taxon>Sternorrhyncha</taxon>
        <taxon>Psylloidea</taxon>
        <taxon>Psyllidae</taxon>
        <taxon>Diaphorininae</taxon>
        <taxon>Diaphorina</taxon>
    </lineage>
</organism>
<dbReference type="PaxDb" id="121845-A0A3Q0INA6"/>
<dbReference type="GeneID" id="113466511"/>
<name>A0A3Q0INA6_DIACI</name>
<keyword evidence="2" id="KW-1185">Reference proteome</keyword>
<protein>
    <submittedName>
        <fullName evidence="3">Early endosome antigen 1-like</fullName>
    </submittedName>
</protein>
<dbReference type="AlphaFoldDB" id="A0A3Q0INA6"/>
<evidence type="ECO:0000313" key="3">
    <source>
        <dbReference type="RefSeq" id="XP_026677784.1"/>
    </source>
</evidence>
<sequence length="252" mass="29609">MNFNEQLAVDFQRYVVAFKELKNENEDYQVQLEKLHDQTQSTQNILQTSEQRGESDETFDQVLNQLNMELAEADEESRLLEQQLGIMEDKYADILMAKEEDKRNHEEAKEKIEEGKKFELEILIQEVEDFKMQLQNSSSEITSLQLDLVSKENQYIRIQKDIQKFEESCLSLESVKSDLETKISNFKQTCQEAFKELKNENEDYQVQLEKLHDQTQSTQNILQTSEQRGESDETFDQVLNQLNMELAEADGK</sequence>
<reference evidence="3" key="1">
    <citation type="submission" date="2025-08" db="UniProtKB">
        <authorList>
            <consortium name="RefSeq"/>
        </authorList>
    </citation>
    <scope>IDENTIFICATION</scope>
</reference>
<accession>A0A3Q0INA6</accession>
<evidence type="ECO:0000256" key="1">
    <source>
        <dbReference type="SAM" id="Coils"/>
    </source>
</evidence>
<keyword evidence="1" id="KW-0175">Coiled coil</keyword>
<dbReference type="Proteomes" id="UP000079169">
    <property type="component" value="Unplaced"/>
</dbReference>
<evidence type="ECO:0000313" key="2">
    <source>
        <dbReference type="Proteomes" id="UP000079169"/>
    </source>
</evidence>
<dbReference type="RefSeq" id="XP_026677784.1">
    <property type="nucleotide sequence ID" value="XM_026821983.1"/>
</dbReference>
<gene>
    <name evidence="3" type="primary">LOC113466511</name>
</gene>
<dbReference type="KEGG" id="dci:113466511"/>
<feature type="coiled-coil region" evidence="1">
    <location>
        <begin position="63"/>
        <end position="214"/>
    </location>
</feature>
<proteinExistence type="predicted"/>